<sequence>MTPATTAAAAGHPVAPPSRAKRLKALTHDTHERLDNTVSTAASFATRDGYVRFTGMQYLFHRDIDALYADVTLQALLPDLAERRQLPLLQQDLADLAVAAPQAVGDPAFTPGAAIDLPTALGWLYVAEGSRMGATLLRKDAAKLGLSDAFGARHLAPAREGPAAYWRIFTAALDAVPLDAEGEERVTAGAEAAFARVQAYADDTLR</sequence>
<keyword evidence="2" id="KW-1185">Reference proteome</keyword>
<dbReference type="Proteomes" id="UP000517753">
    <property type="component" value="Unassembled WGS sequence"/>
</dbReference>
<dbReference type="AlphaFoldDB" id="A0A7Y9FT95"/>
<comment type="caution">
    <text evidence="1">The sequence shown here is derived from an EMBL/GenBank/DDBJ whole genome shotgun (WGS) entry which is preliminary data.</text>
</comment>
<proteinExistence type="predicted"/>
<dbReference type="SUPFAM" id="SSF48613">
    <property type="entry name" value="Heme oxygenase-like"/>
    <property type="match status" value="1"/>
</dbReference>
<gene>
    <name evidence="1" type="ORF">HD841_003650</name>
</gene>
<dbReference type="InterPro" id="IPR016084">
    <property type="entry name" value="Haem_Oase-like_multi-hlx"/>
</dbReference>
<dbReference type="GO" id="GO:0004392">
    <property type="term" value="F:heme oxygenase (decyclizing) activity"/>
    <property type="evidence" value="ECO:0007669"/>
    <property type="project" value="InterPro"/>
</dbReference>
<reference evidence="1 2" key="1">
    <citation type="submission" date="2020-08" db="EMBL/GenBank/DDBJ databases">
        <title>The Agave Microbiome: Exploring the role of microbial communities in plant adaptations to desert environments.</title>
        <authorList>
            <person name="Partida-Martinez L.P."/>
        </authorList>
    </citation>
    <scope>NUCLEOTIDE SEQUENCE [LARGE SCALE GENOMIC DNA]</scope>
    <source>
        <strain evidence="1 2">AS2.3</strain>
    </source>
</reference>
<dbReference type="EMBL" id="JACCBY010000007">
    <property type="protein sequence ID" value="NYD91831.1"/>
    <property type="molecule type" value="Genomic_DNA"/>
</dbReference>
<dbReference type="Pfam" id="PF01126">
    <property type="entry name" value="Heme_oxygenase"/>
    <property type="match status" value="1"/>
</dbReference>
<dbReference type="CDD" id="cd19166">
    <property type="entry name" value="HemeO-bac"/>
    <property type="match status" value="1"/>
</dbReference>
<dbReference type="GO" id="GO:0006788">
    <property type="term" value="P:heme oxidation"/>
    <property type="evidence" value="ECO:0007669"/>
    <property type="project" value="InterPro"/>
</dbReference>
<accession>A0A7Y9FT95</accession>
<evidence type="ECO:0000313" key="1">
    <source>
        <dbReference type="EMBL" id="NYD91831.1"/>
    </source>
</evidence>
<protein>
    <submittedName>
        <fullName evidence="1">Heme oxygenase</fullName>
    </submittedName>
</protein>
<evidence type="ECO:0000313" key="2">
    <source>
        <dbReference type="Proteomes" id="UP000517753"/>
    </source>
</evidence>
<dbReference type="RefSeq" id="WP_179510234.1">
    <property type="nucleotide sequence ID" value="NZ_JACCBY010000007.1"/>
</dbReference>
<organism evidence="1 2">
    <name type="scientific">Sphingomonas melonis</name>
    <dbReference type="NCBI Taxonomy" id="152682"/>
    <lineage>
        <taxon>Bacteria</taxon>
        <taxon>Pseudomonadati</taxon>
        <taxon>Pseudomonadota</taxon>
        <taxon>Alphaproteobacteria</taxon>
        <taxon>Sphingomonadales</taxon>
        <taxon>Sphingomonadaceae</taxon>
        <taxon>Sphingomonas</taxon>
    </lineage>
</organism>
<dbReference type="InterPro" id="IPR016053">
    <property type="entry name" value="Haem_Oase-like"/>
</dbReference>
<name>A0A7Y9FT95_9SPHN</name>
<dbReference type="Gene3D" id="1.20.910.10">
    <property type="entry name" value="Heme oxygenase-like"/>
    <property type="match status" value="1"/>
</dbReference>